<keyword evidence="3" id="KW-1185">Reference proteome</keyword>
<comment type="caution">
    <text evidence="2">The sequence shown here is derived from an EMBL/GenBank/DDBJ whole genome shotgun (WGS) entry which is preliminary data.</text>
</comment>
<accession>A0A6L9Y7U0</accession>
<feature type="transmembrane region" description="Helical" evidence="1">
    <location>
        <begin position="112"/>
        <end position="133"/>
    </location>
</feature>
<feature type="transmembrane region" description="Helical" evidence="1">
    <location>
        <begin position="76"/>
        <end position="100"/>
    </location>
</feature>
<sequence length="136" mass="15366">MVGIEIVLVLIKAFVLYLIIPLFLIRMVGDKIIAFLCIDREDQKSTDLLFMAIGIVVLVGISFLDSNVESMRRGFIIVSLSVIVAIILHKSILGFMVSNLDKEYIDSQKGKVLFFVLLFITVSVSTVITRKFYLLY</sequence>
<evidence type="ECO:0000256" key="1">
    <source>
        <dbReference type="SAM" id="Phobius"/>
    </source>
</evidence>
<reference evidence="2 3" key="1">
    <citation type="submission" date="2020-02" db="EMBL/GenBank/DDBJ databases">
        <title>Pelistega sp. NLN82 were isolated from wild rodents of the Hainan Island.</title>
        <authorList>
            <person name="Niu N."/>
            <person name="Zhou J."/>
        </authorList>
    </citation>
    <scope>NUCLEOTIDE SEQUENCE [LARGE SCALE GENOMIC DNA]</scope>
    <source>
        <strain evidence="2 3">NLN82</strain>
    </source>
</reference>
<organism evidence="2 3">
    <name type="scientific">Pelistega ratti</name>
    <dbReference type="NCBI Taxonomy" id="2652177"/>
    <lineage>
        <taxon>Bacteria</taxon>
        <taxon>Pseudomonadati</taxon>
        <taxon>Pseudomonadota</taxon>
        <taxon>Betaproteobacteria</taxon>
        <taxon>Burkholderiales</taxon>
        <taxon>Alcaligenaceae</taxon>
        <taxon>Pelistega</taxon>
    </lineage>
</organism>
<keyword evidence="1" id="KW-0472">Membrane</keyword>
<dbReference type="AlphaFoldDB" id="A0A6L9Y7U0"/>
<evidence type="ECO:0000313" key="3">
    <source>
        <dbReference type="Proteomes" id="UP000477651"/>
    </source>
</evidence>
<dbReference type="Proteomes" id="UP000477651">
    <property type="component" value="Unassembled WGS sequence"/>
</dbReference>
<name>A0A6L9Y7U0_9BURK</name>
<protein>
    <submittedName>
        <fullName evidence="2">Uncharacterized protein</fullName>
    </submittedName>
</protein>
<keyword evidence="1" id="KW-0812">Transmembrane</keyword>
<proteinExistence type="predicted"/>
<feature type="transmembrane region" description="Helical" evidence="1">
    <location>
        <begin position="6"/>
        <end position="25"/>
    </location>
</feature>
<gene>
    <name evidence="2" type="ORF">F9B74_09715</name>
</gene>
<evidence type="ECO:0000313" key="2">
    <source>
        <dbReference type="EMBL" id="NEN76580.1"/>
    </source>
</evidence>
<keyword evidence="1" id="KW-1133">Transmembrane helix</keyword>
<dbReference type="RefSeq" id="WP_163764979.1">
    <property type="nucleotide sequence ID" value="NZ_JAAGYR010000023.1"/>
</dbReference>
<dbReference type="EMBL" id="JAAGYR010000023">
    <property type="protein sequence ID" value="NEN76580.1"/>
    <property type="molecule type" value="Genomic_DNA"/>
</dbReference>
<feature type="transmembrane region" description="Helical" evidence="1">
    <location>
        <begin position="46"/>
        <end position="64"/>
    </location>
</feature>